<gene>
    <name evidence="1" type="ORF">NMS_1902</name>
</gene>
<accession>W8W090</accession>
<reference evidence="1 2" key="1">
    <citation type="journal article" date="2014" name="Proc. Natl. Acad. Sci. U.S.A.">
        <title>Functional characterization of flavobacteria rhodopsins reveals a unique class of light-driven chloride pump in bacteria.</title>
        <authorList>
            <person name="Yoshizawa S."/>
            <person name="Kumagai Y."/>
            <person name="Kim H."/>
            <person name="Ogura Y."/>
            <person name="Hayashi T."/>
            <person name="Iwasaki W."/>
            <person name="DeLong E.F."/>
            <person name="Kogure K."/>
        </authorList>
    </citation>
    <scope>NUCLEOTIDE SEQUENCE [LARGE SCALE GENOMIC DNA]</scope>
    <source>
        <strain evidence="1 2">S1-08</strain>
    </source>
</reference>
<evidence type="ECO:0008006" key="3">
    <source>
        <dbReference type="Google" id="ProtNLM"/>
    </source>
</evidence>
<dbReference type="STRING" id="1454201.NMS_1902"/>
<evidence type="ECO:0000313" key="2">
    <source>
        <dbReference type="Proteomes" id="UP000031760"/>
    </source>
</evidence>
<dbReference type="HOGENOM" id="CLU_120456_0_0_10"/>
<dbReference type="KEGG" id="nmf:NMS_1902"/>
<evidence type="ECO:0000313" key="1">
    <source>
        <dbReference type="EMBL" id="BAO55911.1"/>
    </source>
</evidence>
<dbReference type="AlphaFoldDB" id="W8W090"/>
<proteinExistence type="predicted"/>
<dbReference type="Proteomes" id="UP000031760">
    <property type="component" value="Chromosome"/>
</dbReference>
<dbReference type="OrthoDB" id="979487at2"/>
<sequence length="187" mass="21205">MDALVLKKELQNLKAYKEPRVRLGKICVELNLMTELILLCRPESGVSHQACWCLEQSFLLHESECYPHLKDICALFPTAINHSGMRSLTKIGYLVSKAYYSRKRHPLQSLLSIKMREQLVEGCFNELLTARGKTANLAFATKALFLLGQEFEWVHQQLPALIEEHLPNPQNAGYKSVAGKVLKNLNA</sequence>
<keyword evidence="2" id="KW-1185">Reference proteome</keyword>
<dbReference type="EMBL" id="AP014548">
    <property type="protein sequence ID" value="BAO55911.1"/>
    <property type="molecule type" value="Genomic_DNA"/>
</dbReference>
<protein>
    <recommendedName>
        <fullName evidence="3">Adenylosuccinate lyase</fullName>
    </recommendedName>
</protein>
<organism evidence="1 2">
    <name type="scientific">Nonlabens marinus S1-08</name>
    <dbReference type="NCBI Taxonomy" id="1454201"/>
    <lineage>
        <taxon>Bacteria</taxon>
        <taxon>Pseudomonadati</taxon>
        <taxon>Bacteroidota</taxon>
        <taxon>Flavobacteriia</taxon>
        <taxon>Flavobacteriales</taxon>
        <taxon>Flavobacteriaceae</taxon>
        <taxon>Nonlabens</taxon>
    </lineage>
</organism>
<name>W8W090_9FLAO</name>